<dbReference type="EMBL" id="JAULSR010000011">
    <property type="protein sequence ID" value="KAK0609995.1"/>
    <property type="molecule type" value="Genomic_DNA"/>
</dbReference>
<dbReference type="InterPro" id="IPR050121">
    <property type="entry name" value="Cytochrome_P450_monoxygenase"/>
</dbReference>
<dbReference type="InterPro" id="IPR001128">
    <property type="entry name" value="Cyt_P450"/>
</dbReference>
<keyword evidence="7 9" id="KW-0408">Iron</keyword>
<dbReference type="GO" id="GO:0016705">
    <property type="term" value="F:oxidoreductase activity, acting on paired donors, with incorporation or reduction of molecular oxygen"/>
    <property type="evidence" value="ECO:0007669"/>
    <property type="project" value="InterPro"/>
</dbReference>
<evidence type="ECO:0000256" key="8">
    <source>
        <dbReference type="ARBA" id="ARBA00023033"/>
    </source>
</evidence>
<comment type="similarity">
    <text evidence="3">Belongs to the cytochrome P450 family.</text>
</comment>
<dbReference type="GO" id="GO:0004497">
    <property type="term" value="F:monooxygenase activity"/>
    <property type="evidence" value="ECO:0007669"/>
    <property type="project" value="UniProtKB-KW"/>
</dbReference>
<accession>A0AA39U1S0</accession>
<comment type="cofactor">
    <cofactor evidence="1 9">
        <name>heme</name>
        <dbReference type="ChEBI" id="CHEBI:30413"/>
    </cofactor>
</comment>
<keyword evidence="4 9" id="KW-0349">Heme</keyword>
<evidence type="ECO:0000256" key="7">
    <source>
        <dbReference type="ARBA" id="ARBA00023004"/>
    </source>
</evidence>
<keyword evidence="5 9" id="KW-0479">Metal-binding</keyword>
<evidence type="ECO:0000256" key="4">
    <source>
        <dbReference type="ARBA" id="ARBA00022617"/>
    </source>
</evidence>
<dbReference type="InterPro" id="IPR036396">
    <property type="entry name" value="Cyt_P450_sf"/>
</dbReference>
<dbReference type="GO" id="GO:0005506">
    <property type="term" value="F:iron ion binding"/>
    <property type="evidence" value="ECO:0007669"/>
    <property type="project" value="InterPro"/>
</dbReference>
<reference evidence="10" key="1">
    <citation type="submission" date="2023-06" db="EMBL/GenBank/DDBJ databases">
        <title>Genome-scale phylogeny and comparative genomics of the fungal order Sordariales.</title>
        <authorList>
            <consortium name="Lawrence Berkeley National Laboratory"/>
            <person name="Hensen N."/>
            <person name="Bonometti L."/>
            <person name="Westerberg I."/>
            <person name="Brannstrom I.O."/>
            <person name="Guillou S."/>
            <person name="Cros-Aarteil S."/>
            <person name="Calhoun S."/>
            <person name="Haridas S."/>
            <person name="Kuo A."/>
            <person name="Mondo S."/>
            <person name="Pangilinan J."/>
            <person name="Riley R."/>
            <person name="LaButti K."/>
            <person name="Andreopoulos B."/>
            <person name="Lipzen A."/>
            <person name="Chen C."/>
            <person name="Yanf M."/>
            <person name="Daum C."/>
            <person name="Ng V."/>
            <person name="Clum A."/>
            <person name="Steindorff A."/>
            <person name="Ohm R."/>
            <person name="Martin F."/>
            <person name="Silar P."/>
            <person name="Natvig D."/>
            <person name="Lalanne C."/>
            <person name="Gautier V."/>
            <person name="Ament-velasquez S.L."/>
            <person name="Kruys A."/>
            <person name="Hutchinson M.I."/>
            <person name="Powell A.J."/>
            <person name="Barry K."/>
            <person name="Miller A.N."/>
            <person name="Grigoriev I.V."/>
            <person name="Debuchy R."/>
            <person name="Gladieux P."/>
            <person name="Thoren M.H."/>
            <person name="Johannesson H."/>
        </authorList>
    </citation>
    <scope>NUCLEOTIDE SEQUENCE</scope>
    <source>
        <strain evidence="10">SMH3391-2</strain>
    </source>
</reference>
<gene>
    <name evidence="10" type="ORF">B0T17DRAFT_500740</name>
</gene>
<dbReference type="Proteomes" id="UP001174934">
    <property type="component" value="Unassembled WGS sequence"/>
</dbReference>
<organism evidence="10 11">
    <name type="scientific">Bombardia bombarda</name>
    <dbReference type="NCBI Taxonomy" id="252184"/>
    <lineage>
        <taxon>Eukaryota</taxon>
        <taxon>Fungi</taxon>
        <taxon>Dikarya</taxon>
        <taxon>Ascomycota</taxon>
        <taxon>Pezizomycotina</taxon>
        <taxon>Sordariomycetes</taxon>
        <taxon>Sordariomycetidae</taxon>
        <taxon>Sordariales</taxon>
        <taxon>Lasiosphaeriaceae</taxon>
        <taxon>Bombardia</taxon>
    </lineage>
</organism>
<comment type="pathway">
    <text evidence="2">Secondary metabolite biosynthesis.</text>
</comment>
<dbReference type="InterPro" id="IPR002403">
    <property type="entry name" value="Cyt_P450_E_grp-IV"/>
</dbReference>
<keyword evidence="8" id="KW-0503">Monooxygenase</keyword>
<dbReference type="Pfam" id="PF00067">
    <property type="entry name" value="p450"/>
    <property type="match status" value="1"/>
</dbReference>
<keyword evidence="6" id="KW-0560">Oxidoreductase</keyword>
<dbReference type="PRINTS" id="PR00465">
    <property type="entry name" value="EP450IV"/>
</dbReference>
<dbReference type="Gene3D" id="1.10.630.10">
    <property type="entry name" value="Cytochrome P450"/>
    <property type="match status" value="1"/>
</dbReference>
<feature type="binding site" description="axial binding residue" evidence="9">
    <location>
        <position position="225"/>
    </location>
    <ligand>
        <name>heme</name>
        <dbReference type="ChEBI" id="CHEBI:30413"/>
    </ligand>
    <ligandPart>
        <name>Fe</name>
        <dbReference type="ChEBI" id="CHEBI:18248"/>
    </ligandPart>
</feature>
<keyword evidence="11" id="KW-1185">Reference proteome</keyword>
<sequence>PIVTPLAVLFMPWKVASSLPSMIRELRVRVAERIDMRDQGKVKHSDYIETLITPDKPTAELKTKQNIKHMLTVTSQLVLGSYDPTSVTIYMFFFFILQNLEALEGLKHEVRSSFSSYEDIEPEKLRTLPWLDGCLHETLRLGAPATHHALPRISPGGLVNGEYIPKGTVVRSSLFTYGRSPRFFHDPKSFRPERWLPQGHPKYNAAFADDDHAAHHPFITGPRQCPGREVARITFRLVVAKMVWLFDMEQLSEQLDFDRDMRVYAMWMKPELRMRLVPVKRD</sequence>
<evidence type="ECO:0000256" key="5">
    <source>
        <dbReference type="ARBA" id="ARBA00022723"/>
    </source>
</evidence>
<evidence type="ECO:0000313" key="10">
    <source>
        <dbReference type="EMBL" id="KAK0609995.1"/>
    </source>
</evidence>
<dbReference type="AlphaFoldDB" id="A0AA39U1S0"/>
<dbReference type="SUPFAM" id="SSF48264">
    <property type="entry name" value="Cytochrome P450"/>
    <property type="match status" value="1"/>
</dbReference>
<dbReference type="GO" id="GO:0020037">
    <property type="term" value="F:heme binding"/>
    <property type="evidence" value="ECO:0007669"/>
    <property type="project" value="InterPro"/>
</dbReference>
<evidence type="ECO:0000256" key="3">
    <source>
        <dbReference type="ARBA" id="ARBA00010617"/>
    </source>
</evidence>
<dbReference type="PANTHER" id="PTHR24305:SF162">
    <property type="entry name" value="P450, PUTATIVE (EUROFUNG)-RELATED"/>
    <property type="match status" value="1"/>
</dbReference>
<comment type="caution">
    <text evidence="10">The sequence shown here is derived from an EMBL/GenBank/DDBJ whole genome shotgun (WGS) entry which is preliminary data.</text>
</comment>
<evidence type="ECO:0000256" key="1">
    <source>
        <dbReference type="ARBA" id="ARBA00001971"/>
    </source>
</evidence>
<proteinExistence type="inferred from homology"/>
<protein>
    <submittedName>
        <fullName evidence="10">Cytochrome P450</fullName>
    </submittedName>
</protein>
<evidence type="ECO:0000256" key="6">
    <source>
        <dbReference type="ARBA" id="ARBA00023002"/>
    </source>
</evidence>
<evidence type="ECO:0000256" key="9">
    <source>
        <dbReference type="PIRSR" id="PIRSR602403-1"/>
    </source>
</evidence>
<evidence type="ECO:0000313" key="11">
    <source>
        <dbReference type="Proteomes" id="UP001174934"/>
    </source>
</evidence>
<feature type="non-terminal residue" evidence="10">
    <location>
        <position position="1"/>
    </location>
</feature>
<evidence type="ECO:0000256" key="2">
    <source>
        <dbReference type="ARBA" id="ARBA00005179"/>
    </source>
</evidence>
<name>A0AA39U1S0_9PEZI</name>
<dbReference type="PANTHER" id="PTHR24305">
    <property type="entry name" value="CYTOCHROME P450"/>
    <property type="match status" value="1"/>
</dbReference>